<feature type="region of interest" description="Disordered" evidence="7">
    <location>
        <begin position="69"/>
        <end position="99"/>
    </location>
</feature>
<evidence type="ECO:0000256" key="5">
    <source>
        <dbReference type="ARBA" id="ARBA00023242"/>
    </source>
</evidence>
<dbReference type="Pfam" id="PF04042">
    <property type="entry name" value="DNA_pol_E_B"/>
    <property type="match status" value="1"/>
</dbReference>
<feature type="domain" description="DNA polymerase alpha/delta/epsilon subunit B" evidence="8">
    <location>
        <begin position="363"/>
        <end position="566"/>
    </location>
</feature>
<feature type="compositionally biased region" description="Polar residues" evidence="7">
    <location>
        <begin position="87"/>
        <end position="99"/>
    </location>
</feature>
<comment type="function">
    <text evidence="6">Accessory subunit of the DNA polymerase alpha complex (also known as the alpha DNA polymerase-primase complex) which plays an essential role in the initiation of DNA synthesis.</text>
</comment>
<accession>A0AAV7XT62</accession>
<comment type="subcellular location">
    <subcellularLocation>
        <location evidence="1 6">Nucleus</location>
    </subcellularLocation>
</comment>
<evidence type="ECO:0000256" key="2">
    <source>
        <dbReference type="ARBA" id="ARBA00007299"/>
    </source>
</evidence>
<sequence length="615" mass="67173">MDIRESLTEQFVEYGVDVGAAILDKCAEICLQHGVDAEKFVESWMAFSISNGNQEISLEVLAQMERKEFARSKSKDMPTPKGPSRQGARSSNVTVYNTSSEPVREDSILSAYSTPKTIFSAPGLVNAFVQRNRVEKINAELHTPESYAKKRTTAGRSPHMDFSPASFSPSVSTPSSNYSTRTNAGQVVADLGSLPSGASWKSQGPIPDLRVGSYTGHGQAPLSAEARYMYERLTTKACVLNDVVEWLGKEICQKHGLGEPDHLKLHSENFVGVGRICCDANGKLNSSSVLLEAARGHPSYGVTVPLNLSSVSQYAIFPGQVIAVEGTNPTAERLLATKVFSDAPLPLPSEPLKLSVATGPLHVVIASGPFTQSDNMKYQPLEDLVMYVQENQPHVLILSGPFLDCMHPQILDNGLLAVSFSDYFDKIVDNIMRPLAGCHTEVVLIPSSRDVQHQPVYPTPPYVLRKSHPRLHLLPDPALLDVNGIIFGITATDILMHIGREEVCNPPQGPDRLGRLASHLINQRCMYPLYPPPEELSIDVEMWDDHTHLPVTPHVLVLPSDFSRFLKTVQGSLIVNPGRLAKGSAGGTFVRMCIKPVVDESKSLVKSTCAQVVRI</sequence>
<comment type="similarity">
    <text evidence="2 6">Belongs to the DNA polymerase alpha subunit B family.</text>
</comment>
<name>A0AAV7XT62_9NEOP</name>
<feature type="domain" description="DNA polymerase alpha subunit B N-terminal" evidence="9">
    <location>
        <begin position="5"/>
        <end position="71"/>
    </location>
</feature>
<reference evidence="11" key="1">
    <citation type="submission" date="2022-12" db="EMBL/GenBank/DDBJ databases">
        <title>Chromosome-level genome assembly of the bean flower thrips Megalurothrips usitatus.</title>
        <authorList>
            <person name="Ma L."/>
            <person name="Liu Q."/>
            <person name="Li H."/>
            <person name="Cai W."/>
        </authorList>
    </citation>
    <scope>NUCLEOTIDE SEQUENCE</scope>
    <source>
        <strain evidence="11">Cailab_2022a</strain>
    </source>
</reference>
<dbReference type="Gene3D" id="1.10.8.530">
    <property type="entry name" value="DNA polymerase alpha-primase, subunit B, N-terminal domain"/>
    <property type="match status" value="1"/>
</dbReference>
<feature type="domain" description="DNA polymerase alpha subunit B OB" evidence="10">
    <location>
        <begin position="239"/>
        <end position="340"/>
    </location>
</feature>
<evidence type="ECO:0000256" key="4">
    <source>
        <dbReference type="ARBA" id="ARBA00022705"/>
    </source>
</evidence>
<dbReference type="Pfam" id="PF08418">
    <property type="entry name" value="Pol_alpha_B_N"/>
    <property type="match status" value="1"/>
</dbReference>
<dbReference type="EMBL" id="JAPTSV010000003">
    <property type="protein sequence ID" value="KAJ1529609.1"/>
    <property type="molecule type" value="Genomic_DNA"/>
</dbReference>
<dbReference type="PANTHER" id="PTHR23061">
    <property type="entry name" value="DNA POLYMERASE 2 ALPHA 70 KDA SUBUNIT"/>
    <property type="match status" value="1"/>
</dbReference>
<dbReference type="InterPro" id="IPR016722">
    <property type="entry name" value="DNA_pol_alpha_bsu"/>
</dbReference>
<gene>
    <name evidence="11" type="ORF">ONE63_006377</name>
</gene>
<evidence type="ECO:0000313" key="11">
    <source>
        <dbReference type="EMBL" id="KAJ1529609.1"/>
    </source>
</evidence>
<feature type="compositionally biased region" description="Low complexity" evidence="7">
    <location>
        <begin position="163"/>
        <end position="179"/>
    </location>
</feature>
<dbReference type="PIRSF" id="PIRSF018300">
    <property type="entry name" value="DNA_pol_alph_2"/>
    <property type="match status" value="1"/>
</dbReference>
<dbReference type="InterPro" id="IPR043034">
    <property type="entry name" value="DNA_pol_alpha_B_N_sf"/>
</dbReference>
<dbReference type="InterPro" id="IPR007185">
    <property type="entry name" value="DNA_pol_a/d/e_bsu"/>
</dbReference>
<evidence type="ECO:0000256" key="7">
    <source>
        <dbReference type="SAM" id="MobiDB-lite"/>
    </source>
</evidence>
<dbReference type="Pfam" id="PF22062">
    <property type="entry name" value="OB_DPOA2"/>
    <property type="match status" value="1"/>
</dbReference>
<dbReference type="GO" id="GO:0003677">
    <property type="term" value="F:DNA binding"/>
    <property type="evidence" value="ECO:0007669"/>
    <property type="project" value="InterPro"/>
</dbReference>
<evidence type="ECO:0000256" key="6">
    <source>
        <dbReference type="PIRNR" id="PIRNR018300"/>
    </source>
</evidence>
<keyword evidence="4 6" id="KW-0235">DNA replication</keyword>
<proteinExistence type="inferred from homology"/>
<evidence type="ECO:0000256" key="1">
    <source>
        <dbReference type="ARBA" id="ARBA00004123"/>
    </source>
</evidence>
<dbReference type="AlphaFoldDB" id="A0AAV7XT62"/>
<dbReference type="InterPro" id="IPR013627">
    <property type="entry name" value="Pol_alpha_B_N"/>
</dbReference>
<organism evidence="11 12">
    <name type="scientific">Megalurothrips usitatus</name>
    <name type="common">bean blossom thrips</name>
    <dbReference type="NCBI Taxonomy" id="439358"/>
    <lineage>
        <taxon>Eukaryota</taxon>
        <taxon>Metazoa</taxon>
        <taxon>Ecdysozoa</taxon>
        <taxon>Arthropoda</taxon>
        <taxon>Hexapoda</taxon>
        <taxon>Insecta</taxon>
        <taxon>Pterygota</taxon>
        <taxon>Neoptera</taxon>
        <taxon>Paraneoptera</taxon>
        <taxon>Thysanoptera</taxon>
        <taxon>Terebrantia</taxon>
        <taxon>Thripoidea</taxon>
        <taxon>Thripidae</taxon>
        <taxon>Megalurothrips</taxon>
    </lineage>
</organism>
<keyword evidence="12" id="KW-1185">Reference proteome</keyword>
<feature type="region of interest" description="Disordered" evidence="7">
    <location>
        <begin position="145"/>
        <end position="181"/>
    </location>
</feature>
<feature type="compositionally biased region" description="Basic and acidic residues" evidence="7">
    <location>
        <begin position="69"/>
        <end position="78"/>
    </location>
</feature>
<dbReference type="Proteomes" id="UP001075354">
    <property type="component" value="Chromosome 3"/>
</dbReference>
<keyword evidence="5 6" id="KW-0539">Nucleus</keyword>
<evidence type="ECO:0000259" key="8">
    <source>
        <dbReference type="Pfam" id="PF04042"/>
    </source>
</evidence>
<evidence type="ECO:0000313" key="12">
    <source>
        <dbReference type="Proteomes" id="UP001075354"/>
    </source>
</evidence>
<dbReference type="GO" id="GO:0006270">
    <property type="term" value="P:DNA replication initiation"/>
    <property type="evidence" value="ECO:0007669"/>
    <property type="project" value="TreeGrafter"/>
</dbReference>
<dbReference type="GO" id="GO:0005658">
    <property type="term" value="C:alpha DNA polymerase:primase complex"/>
    <property type="evidence" value="ECO:0007669"/>
    <property type="project" value="TreeGrafter"/>
</dbReference>
<protein>
    <recommendedName>
        <fullName evidence="3 6">DNA polymerase alpha subunit B</fullName>
    </recommendedName>
</protein>
<dbReference type="Gene3D" id="3.60.21.60">
    <property type="match status" value="2"/>
</dbReference>
<evidence type="ECO:0000259" key="9">
    <source>
        <dbReference type="Pfam" id="PF08418"/>
    </source>
</evidence>
<evidence type="ECO:0000256" key="3">
    <source>
        <dbReference type="ARBA" id="ARBA00018596"/>
    </source>
</evidence>
<dbReference type="InterPro" id="IPR054300">
    <property type="entry name" value="OB_DPOA2"/>
</dbReference>
<dbReference type="PANTHER" id="PTHR23061:SF12">
    <property type="entry name" value="DNA POLYMERASE ALPHA SUBUNIT B"/>
    <property type="match status" value="1"/>
</dbReference>
<evidence type="ECO:0000259" key="10">
    <source>
        <dbReference type="Pfam" id="PF22062"/>
    </source>
</evidence>
<comment type="caution">
    <text evidence="11">The sequence shown here is derived from an EMBL/GenBank/DDBJ whole genome shotgun (WGS) entry which is preliminary data.</text>
</comment>